<dbReference type="SUPFAM" id="SSF63748">
    <property type="entry name" value="Tudor/PWWP/MBT"/>
    <property type="match status" value="2"/>
</dbReference>
<comment type="caution">
    <text evidence="5">The sequence shown here is derived from an EMBL/GenBank/DDBJ whole genome shotgun (WGS) entry which is preliminary data.</text>
</comment>
<dbReference type="CDD" id="cd21182">
    <property type="entry name" value="Tudor_SMN_SPF30-like"/>
    <property type="match status" value="1"/>
</dbReference>
<keyword evidence="6" id="KW-1185">Reference proteome</keyword>
<feature type="compositionally biased region" description="Basic and acidic residues" evidence="3">
    <location>
        <begin position="234"/>
        <end position="246"/>
    </location>
</feature>
<dbReference type="Proteomes" id="UP001230188">
    <property type="component" value="Unassembled WGS sequence"/>
</dbReference>
<feature type="compositionally biased region" description="Basic and acidic residues" evidence="3">
    <location>
        <begin position="296"/>
        <end position="311"/>
    </location>
</feature>
<dbReference type="AlphaFoldDB" id="A0AAD7UD08"/>
<evidence type="ECO:0000313" key="5">
    <source>
        <dbReference type="EMBL" id="KAJ8602035.1"/>
    </source>
</evidence>
<sequence>MSEELKQKLATYGEQLGQVEALLASDPSNEQFIRLKQDLVEVTKLTEDLLKFKASEAQRQEASEKVEHVEVSAFEVGMRCEAVYQEKWYPAVITGMSGGRYTVVFIGFGNSEVLDAAGVRPLHAEHESLDPASLTAGFECLARYSGDGQFYEVVIEEVTDFGYKVMFVDYGDSEEVPLEYLRARDAAKSDARELTRAPDGSYHIPDYLRLQPTDTEPERQRKRRKVKALKQQVKSKEQDEEREGKKSTWQAFQSRGAKKKVLGSMKAVRKESIFVSPDTVDGKVGVTGSGKGITEYGERKKFKFREPPDLR</sequence>
<feature type="domain" description="Tudor" evidence="4">
    <location>
        <begin position="133"/>
        <end position="191"/>
    </location>
</feature>
<accession>A0AAD7UD08</accession>
<dbReference type="Gene3D" id="2.30.30.140">
    <property type="match status" value="2"/>
</dbReference>
<feature type="region of interest" description="Disordered" evidence="3">
    <location>
        <begin position="189"/>
        <end position="264"/>
    </location>
</feature>
<dbReference type="EMBL" id="JAQMWT010000391">
    <property type="protein sequence ID" value="KAJ8602035.1"/>
    <property type="molecule type" value="Genomic_DNA"/>
</dbReference>
<proteinExistence type="predicted"/>
<protein>
    <recommendedName>
        <fullName evidence="4">Tudor domain-containing protein</fullName>
    </recommendedName>
</protein>
<evidence type="ECO:0000256" key="1">
    <source>
        <dbReference type="ARBA" id="ARBA00004123"/>
    </source>
</evidence>
<organism evidence="5 6">
    <name type="scientific">Chrysophaeum taylorii</name>
    <dbReference type="NCBI Taxonomy" id="2483200"/>
    <lineage>
        <taxon>Eukaryota</taxon>
        <taxon>Sar</taxon>
        <taxon>Stramenopiles</taxon>
        <taxon>Ochrophyta</taxon>
        <taxon>Pelagophyceae</taxon>
        <taxon>Pelagomonadales</taxon>
        <taxon>Pelagomonadaceae</taxon>
        <taxon>Chrysophaeum</taxon>
    </lineage>
</organism>
<evidence type="ECO:0000313" key="6">
    <source>
        <dbReference type="Proteomes" id="UP001230188"/>
    </source>
</evidence>
<name>A0AAD7UD08_9STRA</name>
<dbReference type="PROSITE" id="PS50304">
    <property type="entry name" value="TUDOR"/>
    <property type="match status" value="2"/>
</dbReference>
<feature type="region of interest" description="Disordered" evidence="3">
    <location>
        <begin position="278"/>
        <end position="311"/>
    </location>
</feature>
<dbReference type="GO" id="GO:0005634">
    <property type="term" value="C:nucleus"/>
    <property type="evidence" value="ECO:0007669"/>
    <property type="project" value="UniProtKB-SubCell"/>
</dbReference>
<dbReference type="InterPro" id="IPR002999">
    <property type="entry name" value="Tudor"/>
</dbReference>
<dbReference type="SMART" id="SM00333">
    <property type="entry name" value="TUDOR"/>
    <property type="match status" value="2"/>
</dbReference>
<gene>
    <name evidence="5" type="ORF">CTAYLR_002730</name>
</gene>
<comment type="subcellular location">
    <subcellularLocation>
        <location evidence="1">Nucleus</location>
    </subcellularLocation>
</comment>
<keyword evidence="2" id="KW-0539">Nucleus</keyword>
<evidence type="ECO:0000259" key="4">
    <source>
        <dbReference type="PROSITE" id="PS50304"/>
    </source>
</evidence>
<evidence type="ECO:0000256" key="3">
    <source>
        <dbReference type="SAM" id="MobiDB-lite"/>
    </source>
</evidence>
<dbReference type="Pfam" id="PF00567">
    <property type="entry name" value="TUDOR"/>
    <property type="match status" value="1"/>
</dbReference>
<dbReference type="PANTHER" id="PTHR46297">
    <property type="entry name" value="ZINC FINGER CCCH-TYPE WITH G PATCH DOMAIN-CONTAINING PROTEIN"/>
    <property type="match status" value="1"/>
</dbReference>
<feature type="domain" description="Tudor" evidence="4">
    <location>
        <begin position="73"/>
        <end position="129"/>
    </location>
</feature>
<evidence type="ECO:0000256" key="2">
    <source>
        <dbReference type="ARBA" id="ARBA00023242"/>
    </source>
</evidence>
<reference evidence="5" key="1">
    <citation type="submission" date="2023-01" db="EMBL/GenBank/DDBJ databases">
        <title>Metagenome sequencing of chrysophaentin producing Chrysophaeum taylorii.</title>
        <authorList>
            <person name="Davison J."/>
            <person name="Bewley C."/>
        </authorList>
    </citation>
    <scope>NUCLEOTIDE SEQUENCE</scope>
    <source>
        <strain evidence="5">NIES-1699</strain>
    </source>
</reference>